<protein>
    <submittedName>
        <fullName evidence="1">Uncharacterized protein</fullName>
    </submittedName>
</protein>
<dbReference type="Proteomes" id="UP001159363">
    <property type="component" value="Chromosome X"/>
</dbReference>
<reference evidence="1 2" key="1">
    <citation type="submission" date="2023-02" db="EMBL/GenBank/DDBJ databases">
        <title>LHISI_Scaffold_Assembly.</title>
        <authorList>
            <person name="Stuart O.P."/>
            <person name="Cleave R."/>
            <person name="Magrath M.J.L."/>
            <person name="Mikheyev A.S."/>
        </authorList>
    </citation>
    <scope>NUCLEOTIDE SEQUENCE [LARGE SCALE GENOMIC DNA]</scope>
    <source>
        <strain evidence="1">Daus_M_001</strain>
        <tissue evidence="1">Leg muscle</tissue>
    </source>
</reference>
<name>A0ABQ9HN29_9NEOP</name>
<sequence>MYVEQDYEVQKQEGVVGTEGQVEHVEECGAIIKSIPEAFTDIVDWQAGDDECQNIIKHLGTFQNKKYRLEKGYLFFQKRERRKKIAVP</sequence>
<accession>A0ABQ9HN29</accession>
<keyword evidence="2" id="KW-1185">Reference proteome</keyword>
<proteinExistence type="predicted"/>
<evidence type="ECO:0000313" key="1">
    <source>
        <dbReference type="EMBL" id="KAJ8885732.1"/>
    </source>
</evidence>
<evidence type="ECO:0000313" key="2">
    <source>
        <dbReference type="Proteomes" id="UP001159363"/>
    </source>
</evidence>
<gene>
    <name evidence="1" type="ORF">PR048_011932</name>
</gene>
<organism evidence="1 2">
    <name type="scientific">Dryococelus australis</name>
    <dbReference type="NCBI Taxonomy" id="614101"/>
    <lineage>
        <taxon>Eukaryota</taxon>
        <taxon>Metazoa</taxon>
        <taxon>Ecdysozoa</taxon>
        <taxon>Arthropoda</taxon>
        <taxon>Hexapoda</taxon>
        <taxon>Insecta</taxon>
        <taxon>Pterygota</taxon>
        <taxon>Neoptera</taxon>
        <taxon>Polyneoptera</taxon>
        <taxon>Phasmatodea</taxon>
        <taxon>Verophasmatodea</taxon>
        <taxon>Anareolatae</taxon>
        <taxon>Phasmatidae</taxon>
        <taxon>Eurycanthinae</taxon>
        <taxon>Dryococelus</taxon>
    </lineage>
</organism>
<dbReference type="EMBL" id="JARBHB010000004">
    <property type="protein sequence ID" value="KAJ8885732.1"/>
    <property type="molecule type" value="Genomic_DNA"/>
</dbReference>
<comment type="caution">
    <text evidence="1">The sequence shown here is derived from an EMBL/GenBank/DDBJ whole genome shotgun (WGS) entry which is preliminary data.</text>
</comment>